<dbReference type="EMBL" id="JANPWB010000010">
    <property type="protein sequence ID" value="KAJ1142573.1"/>
    <property type="molecule type" value="Genomic_DNA"/>
</dbReference>
<comment type="caution">
    <text evidence="1">The sequence shown here is derived from an EMBL/GenBank/DDBJ whole genome shotgun (WGS) entry which is preliminary data.</text>
</comment>
<proteinExistence type="predicted"/>
<organism evidence="1 2">
    <name type="scientific">Pleurodeles waltl</name>
    <name type="common">Iberian ribbed newt</name>
    <dbReference type="NCBI Taxonomy" id="8319"/>
    <lineage>
        <taxon>Eukaryota</taxon>
        <taxon>Metazoa</taxon>
        <taxon>Chordata</taxon>
        <taxon>Craniata</taxon>
        <taxon>Vertebrata</taxon>
        <taxon>Euteleostomi</taxon>
        <taxon>Amphibia</taxon>
        <taxon>Batrachia</taxon>
        <taxon>Caudata</taxon>
        <taxon>Salamandroidea</taxon>
        <taxon>Salamandridae</taxon>
        <taxon>Pleurodelinae</taxon>
        <taxon>Pleurodeles</taxon>
    </lineage>
</organism>
<protein>
    <submittedName>
        <fullName evidence="1">Uncharacterized protein</fullName>
    </submittedName>
</protein>
<feature type="non-terminal residue" evidence="1">
    <location>
        <position position="60"/>
    </location>
</feature>
<sequence length="60" mass="6221">MERALCRFPTLFSVVPCTRLVVSVGGGLEAGSFSSVVVFEGSLSCAGEVAVELSILPGCW</sequence>
<name>A0AAV7QVY2_PLEWA</name>
<dbReference type="AlphaFoldDB" id="A0AAV7QVY2"/>
<evidence type="ECO:0000313" key="2">
    <source>
        <dbReference type="Proteomes" id="UP001066276"/>
    </source>
</evidence>
<keyword evidence="2" id="KW-1185">Reference proteome</keyword>
<accession>A0AAV7QVY2</accession>
<gene>
    <name evidence="1" type="ORF">NDU88_008887</name>
</gene>
<dbReference type="Proteomes" id="UP001066276">
    <property type="component" value="Chromosome 6"/>
</dbReference>
<reference evidence="1" key="1">
    <citation type="journal article" date="2022" name="bioRxiv">
        <title>Sequencing and chromosome-scale assembly of the giantPleurodeles waltlgenome.</title>
        <authorList>
            <person name="Brown T."/>
            <person name="Elewa A."/>
            <person name="Iarovenko S."/>
            <person name="Subramanian E."/>
            <person name="Araus A.J."/>
            <person name="Petzold A."/>
            <person name="Susuki M."/>
            <person name="Suzuki K.-i.T."/>
            <person name="Hayashi T."/>
            <person name="Toyoda A."/>
            <person name="Oliveira C."/>
            <person name="Osipova E."/>
            <person name="Leigh N.D."/>
            <person name="Simon A."/>
            <person name="Yun M.H."/>
        </authorList>
    </citation>
    <scope>NUCLEOTIDE SEQUENCE</scope>
    <source>
        <strain evidence="1">20211129_DDA</strain>
        <tissue evidence="1">Liver</tissue>
    </source>
</reference>
<evidence type="ECO:0000313" key="1">
    <source>
        <dbReference type="EMBL" id="KAJ1142573.1"/>
    </source>
</evidence>